<dbReference type="InterPro" id="IPR000683">
    <property type="entry name" value="Gfo/Idh/MocA-like_OxRdtase_N"/>
</dbReference>
<dbReference type="InterPro" id="IPR052515">
    <property type="entry name" value="Gfo/Idh/MocA_Oxidoreductase"/>
</dbReference>
<keyword evidence="4" id="KW-1185">Reference proteome</keyword>
<dbReference type="Pfam" id="PF22725">
    <property type="entry name" value="GFO_IDH_MocA_C3"/>
    <property type="match status" value="1"/>
</dbReference>
<dbReference type="Gene3D" id="3.30.360.10">
    <property type="entry name" value="Dihydrodipicolinate Reductase, domain 2"/>
    <property type="match status" value="1"/>
</dbReference>
<dbReference type="Proteomes" id="UP000306808">
    <property type="component" value="Unassembled WGS sequence"/>
</dbReference>
<dbReference type="Pfam" id="PF01408">
    <property type="entry name" value="GFO_IDH_MocA"/>
    <property type="match status" value="1"/>
</dbReference>
<dbReference type="GO" id="GO:0000166">
    <property type="term" value="F:nucleotide binding"/>
    <property type="evidence" value="ECO:0007669"/>
    <property type="project" value="InterPro"/>
</dbReference>
<comment type="caution">
    <text evidence="3">The sequence shown here is derived from an EMBL/GenBank/DDBJ whole genome shotgun (WGS) entry which is preliminary data.</text>
</comment>
<proteinExistence type="predicted"/>
<dbReference type="PANTHER" id="PTHR43249">
    <property type="entry name" value="UDP-N-ACETYL-2-AMINO-2-DEOXY-D-GLUCURONATE OXIDASE"/>
    <property type="match status" value="1"/>
</dbReference>
<dbReference type="EMBL" id="SUME01000001">
    <property type="protein sequence ID" value="TJZ63553.1"/>
    <property type="molecule type" value="Genomic_DNA"/>
</dbReference>
<dbReference type="SUPFAM" id="SSF55347">
    <property type="entry name" value="Glyceraldehyde-3-phosphate dehydrogenase-like, C-terminal domain"/>
    <property type="match status" value="1"/>
</dbReference>
<evidence type="ECO:0000259" key="1">
    <source>
        <dbReference type="Pfam" id="PF01408"/>
    </source>
</evidence>
<feature type="domain" description="GFO/IDH/MocA-like oxidoreductase" evidence="2">
    <location>
        <begin position="132"/>
        <end position="258"/>
    </location>
</feature>
<sequence>MDTVQWGMIGAGNVTEVKSGPAFCKIEDSKLVAVMARTFDKVKDYAQRHDVSTYYTDAQQLIDDPQVNAIYVATPPSTHMEYAIRAMRAGKPVYVEKPMAMSVKECEEMNRISEQIGIPLFVAFYRRGMEYFNQVKQLFSEGKIGTILTVDTKIVQAPFASDLDPKKHSWRIDRNIGGEGYFVDLAPHAFDILDYLLGEIETARGNAVNIAGNYAVADTVAASWKFKSGILGTGLWTFSSTQSAESDTVIITGTRGTISFSIFKLTPIEVRTDTGVEMFDFDRPQHIQMGLIQTIVDELTGRGTCPSTGISGMRTAKVMEQILEGH</sequence>
<evidence type="ECO:0000313" key="3">
    <source>
        <dbReference type="EMBL" id="TJZ63553.1"/>
    </source>
</evidence>
<gene>
    <name evidence="3" type="ORF">FAZ15_02450</name>
</gene>
<feature type="domain" description="Gfo/Idh/MocA-like oxidoreductase N-terminal" evidence="1">
    <location>
        <begin position="5"/>
        <end position="123"/>
    </location>
</feature>
<evidence type="ECO:0000313" key="4">
    <source>
        <dbReference type="Proteomes" id="UP000306808"/>
    </source>
</evidence>
<dbReference type="Gene3D" id="3.40.50.720">
    <property type="entry name" value="NAD(P)-binding Rossmann-like Domain"/>
    <property type="match status" value="1"/>
</dbReference>
<protein>
    <submittedName>
        <fullName evidence="3">Gfo/Idh/MocA family oxidoreductase</fullName>
    </submittedName>
</protein>
<reference evidence="3 4" key="1">
    <citation type="submission" date="2019-04" db="EMBL/GenBank/DDBJ databases">
        <title>Sphingobacterium olei sp. nov., isolated from oil-contaminated soil.</title>
        <authorList>
            <person name="Liu B."/>
        </authorList>
    </citation>
    <scope>NUCLEOTIDE SEQUENCE [LARGE SCALE GENOMIC DNA]</scope>
    <source>
        <strain evidence="3 4">HAL-9</strain>
    </source>
</reference>
<accession>A0A4U0P7T8</accession>
<dbReference type="OrthoDB" id="9795543at2"/>
<evidence type="ECO:0000259" key="2">
    <source>
        <dbReference type="Pfam" id="PF22725"/>
    </source>
</evidence>
<dbReference type="AlphaFoldDB" id="A0A4U0P7T8"/>
<dbReference type="InterPro" id="IPR036291">
    <property type="entry name" value="NAD(P)-bd_dom_sf"/>
</dbReference>
<dbReference type="PANTHER" id="PTHR43249:SF1">
    <property type="entry name" value="D-GLUCOSIDE 3-DEHYDROGENASE"/>
    <property type="match status" value="1"/>
</dbReference>
<dbReference type="SUPFAM" id="SSF51735">
    <property type="entry name" value="NAD(P)-binding Rossmann-fold domains"/>
    <property type="match status" value="1"/>
</dbReference>
<organism evidence="3 4">
    <name type="scientific">Sphingobacterium olei</name>
    <dbReference type="NCBI Taxonomy" id="2571155"/>
    <lineage>
        <taxon>Bacteria</taxon>
        <taxon>Pseudomonadati</taxon>
        <taxon>Bacteroidota</taxon>
        <taxon>Sphingobacteriia</taxon>
        <taxon>Sphingobacteriales</taxon>
        <taxon>Sphingobacteriaceae</taxon>
        <taxon>Sphingobacterium</taxon>
    </lineage>
</organism>
<dbReference type="InterPro" id="IPR055170">
    <property type="entry name" value="GFO_IDH_MocA-like_dom"/>
</dbReference>
<name>A0A4U0P7T8_9SPHI</name>